<keyword evidence="10 17" id="KW-0333">Golgi apparatus</keyword>
<dbReference type="PROSITE" id="PS51422">
    <property type="entry name" value="SAR1"/>
    <property type="match status" value="1"/>
</dbReference>
<comment type="similarity">
    <text evidence="3 17">Belongs to the small GTPase superfamily. SAR1 family.</text>
</comment>
<protein>
    <submittedName>
        <fullName evidence="18">Small COPII coat GTPase</fullName>
    </submittedName>
</protein>
<dbReference type="GO" id="GO:0000139">
    <property type="term" value="C:Golgi membrane"/>
    <property type="evidence" value="ECO:0007669"/>
    <property type="project" value="UniProtKB-SubCell"/>
</dbReference>
<keyword evidence="19" id="KW-1185">Reference proteome</keyword>
<evidence type="ECO:0000256" key="6">
    <source>
        <dbReference type="ARBA" id="ARBA00022801"/>
    </source>
</evidence>
<dbReference type="GO" id="GO:0016192">
    <property type="term" value="P:vesicle-mediated transport"/>
    <property type="evidence" value="ECO:0007669"/>
    <property type="project" value="UniProtKB-KW"/>
</dbReference>
<evidence type="ECO:0000256" key="4">
    <source>
        <dbReference type="ARBA" id="ARBA00022448"/>
    </source>
</evidence>
<dbReference type="STRING" id="691883.A0A058Z378"/>
<keyword evidence="13" id="KW-0460">Magnesium</keyword>
<accession>A0A058Z378</accession>
<dbReference type="InterPro" id="IPR006689">
    <property type="entry name" value="Small_GTPase_ARF/SAR"/>
</dbReference>
<gene>
    <name evidence="18" type="ORF">H696_05008</name>
</gene>
<dbReference type="NCBIfam" id="TIGR00231">
    <property type="entry name" value="small_GTP"/>
    <property type="match status" value="1"/>
</dbReference>
<dbReference type="SMART" id="SM00177">
    <property type="entry name" value="ARF"/>
    <property type="match status" value="1"/>
</dbReference>
<evidence type="ECO:0000256" key="14">
    <source>
        <dbReference type="PIRSR" id="PIRSR606687-2"/>
    </source>
</evidence>
<comment type="subcellular location">
    <subcellularLocation>
        <location evidence="2">Endoplasmic reticulum membrane</location>
        <topology evidence="2">Peripheral membrane protein</topology>
    </subcellularLocation>
    <subcellularLocation>
        <location evidence="1">Golgi apparatus membrane</location>
        <topology evidence="1">Peripheral membrane protein</topology>
    </subcellularLocation>
</comment>
<dbReference type="eggNOG" id="KOG0077">
    <property type="taxonomic scope" value="Eukaryota"/>
</dbReference>
<dbReference type="RefSeq" id="XP_009497152.1">
    <property type="nucleotide sequence ID" value="XM_009498877.1"/>
</dbReference>
<feature type="binding site" evidence="14">
    <location>
        <position position="172"/>
    </location>
    <ligand>
        <name>GTP</name>
        <dbReference type="ChEBI" id="CHEBI:37565"/>
    </ligand>
</feature>
<keyword evidence="4 17" id="KW-0813">Transport</keyword>
<feature type="binding site" evidence="16">
    <location>
        <position position="32"/>
    </location>
    <ligand>
        <name>Mg(2+)</name>
        <dbReference type="ChEBI" id="CHEBI:18420"/>
    </ligand>
</feature>
<keyword evidence="12" id="KW-0472">Membrane</keyword>
<feature type="binding site" evidence="15">
    <location>
        <position position="71"/>
    </location>
    <ligand>
        <name>GTP</name>
        <dbReference type="ChEBI" id="CHEBI:37565"/>
    </ligand>
</feature>
<feature type="binding site" evidence="14">
    <location>
        <position position="32"/>
    </location>
    <ligand>
        <name>GTP</name>
        <dbReference type="ChEBI" id="CHEBI:37565"/>
    </ligand>
</feature>
<evidence type="ECO:0000313" key="18">
    <source>
        <dbReference type="EMBL" id="KCV68720.1"/>
    </source>
</evidence>
<keyword evidence="5 14" id="KW-0547">Nucleotide-binding</keyword>
<dbReference type="AlphaFoldDB" id="A0A058Z378"/>
<keyword evidence="9 17" id="KW-0653">Protein transport</keyword>
<evidence type="ECO:0000256" key="15">
    <source>
        <dbReference type="PIRSR" id="PIRSR606689-1"/>
    </source>
</evidence>
<evidence type="ECO:0000256" key="2">
    <source>
        <dbReference type="ARBA" id="ARBA00004406"/>
    </source>
</evidence>
<proteinExistence type="inferred from homology"/>
<feature type="binding site" evidence="14">
    <location>
        <position position="128"/>
    </location>
    <ligand>
        <name>GTP</name>
        <dbReference type="ChEBI" id="CHEBI:37565"/>
    </ligand>
</feature>
<feature type="binding site" evidence="16">
    <location>
        <position position="49"/>
    </location>
    <ligand>
        <name>Mg(2+)</name>
        <dbReference type="ChEBI" id="CHEBI:18420"/>
    </ligand>
</feature>
<dbReference type="GO" id="GO:0005525">
    <property type="term" value="F:GTP binding"/>
    <property type="evidence" value="ECO:0007669"/>
    <property type="project" value="UniProtKB-KW"/>
</dbReference>
<dbReference type="InterPro" id="IPR006687">
    <property type="entry name" value="Small_GTPase_SAR1"/>
</dbReference>
<dbReference type="OrthoDB" id="15478at2759"/>
<feature type="binding site" evidence="14">
    <location>
        <position position="171"/>
    </location>
    <ligand>
        <name>GTP</name>
        <dbReference type="ChEBI" id="CHEBI:37565"/>
    </ligand>
</feature>
<dbReference type="SMART" id="SM00178">
    <property type="entry name" value="SAR"/>
    <property type="match status" value="1"/>
</dbReference>
<feature type="binding site" evidence="15">
    <location>
        <begin position="25"/>
        <end position="32"/>
    </location>
    <ligand>
        <name>GTP</name>
        <dbReference type="ChEBI" id="CHEBI:37565"/>
    </ligand>
</feature>
<dbReference type="Pfam" id="PF00025">
    <property type="entry name" value="Arf"/>
    <property type="match status" value="1"/>
</dbReference>
<dbReference type="GO" id="GO:0046872">
    <property type="term" value="F:metal ion binding"/>
    <property type="evidence" value="ECO:0007669"/>
    <property type="project" value="UniProtKB-KW"/>
</dbReference>
<evidence type="ECO:0000256" key="1">
    <source>
        <dbReference type="ARBA" id="ARBA00004395"/>
    </source>
</evidence>
<evidence type="ECO:0000256" key="11">
    <source>
        <dbReference type="ARBA" id="ARBA00023134"/>
    </source>
</evidence>
<dbReference type="FunFam" id="3.40.50.300:FF:000161">
    <property type="entry name" value="Small COPII coat GTPase"/>
    <property type="match status" value="1"/>
</dbReference>
<evidence type="ECO:0000256" key="10">
    <source>
        <dbReference type="ARBA" id="ARBA00023034"/>
    </source>
</evidence>
<keyword evidence="11 15" id="KW-0342">GTP-binding</keyword>
<evidence type="ECO:0000256" key="16">
    <source>
        <dbReference type="PIRSR" id="PIRSR606689-2"/>
    </source>
</evidence>
<evidence type="ECO:0000256" key="5">
    <source>
        <dbReference type="ARBA" id="ARBA00022741"/>
    </source>
</evidence>
<dbReference type="InterPro" id="IPR027417">
    <property type="entry name" value="P-loop_NTPase"/>
</dbReference>
<name>A0A058Z378_FONAL</name>
<feature type="binding site" evidence="13">
    <location>
        <position position="27"/>
    </location>
    <ligand>
        <name>Mg(2+)</name>
        <dbReference type="ChEBI" id="CHEBI:18420"/>
    </ligand>
</feature>
<dbReference type="GO" id="GO:0006886">
    <property type="term" value="P:intracellular protein transport"/>
    <property type="evidence" value="ECO:0007669"/>
    <property type="project" value="InterPro"/>
</dbReference>
<dbReference type="PANTHER" id="PTHR45684">
    <property type="entry name" value="RE74312P"/>
    <property type="match status" value="1"/>
</dbReference>
<dbReference type="GO" id="GO:0005789">
    <property type="term" value="C:endoplasmic reticulum membrane"/>
    <property type="evidence" value="ECO:0007669"/>
    <property type="project" value="UniProtKB-SubCell"/>
</dbReference>
<evidence type="ECO:0000256" key="7">
    <source>
        <dbReference type="ARBA" id="ARBA00022824"/>
    </source>
</evidence>
<keyword evidence="7 17" id="KW-0256">Endoplasmic reticulum</keyword>
<sequence>MFSWFWSILNYLGLYGKNAKILFLGLDNAGKTTLLHMLKNDRLAQLAPTQYATSEELTLGNIRFNTFDLGGHENARRVWRDYFPEVSGIVFLIDASDPQRFEESKIELNSLLQLEELANVPFLIFGNKIDRETAVSEDDLRNYFGLISTTGKGNVKGDPRNRAIEVFMCSVLMRQGYRDGFQWFSQFI</sequence>
<dbReference type="CDD" id="cd00879">
    <property type="entry name" value="Sar1"/>
    <property type="match status" value="1"/>
</dbReference>
<dbReference type="Gene3D" id="3.40.50.300">
    <property type="entry name" value="P-loop containing nucleotide triphosphate hydrolases"/>
    <property type="match status" value="1"/>
</dbReference>
<keyword evidence="8 17" id="KW-0931">ER-Golgi transport</keyword>
<evidence type="ECO:0000256" key="8">
    <source>
        <dbReference type="ARBA" id="ARBA00022892"/>
    </source>
</evidence>
<keyword evidence="13" id="KW-0479">Metal-binding</keyword>
<dbReference type="GeneID" id="20529733"/>
<dbReference type="PROSITE" id="PS51417">
    <property type="entry name" value="ARF"/>
    <property type="match status" value="1"/>
</dbReference>
<dbReference type="EMBL" id="KB932208">
    <property type="protein sequence ID" value="KCV68720.1"/>
    <property type="molecule type" value="Genomic_DNA"/>
</dbReference>
<feature type="binding site" evidence="14">
    <location>
        <position position="130"/>
    </location>
    <ligand>
        <name>GTP</name>
        <dbReference type="ChEBI" id="CHEBI:37565"/>
    </ligand>
</feature>
<evidence type="ECO:0000313" key="19">
    <source>
        <dbReference type="Proteomes" id="UP000030693"/>
    </source>
</evidence>
<dbReference type="Proteomes" id="UP000030693">
    <property type="component" value="Unassembled WGS sequence"/>
</dbReference>
<keyword evidence="6" id="KW-0378">Hydrolase</keyword>
<dbReference type="OMA" id="GLWNKHG"/>
<evidence type="ECO:0000256" key="17">
    <source>
        <dbReference type="RuleBase" id="RU003926"/>
    </source>
</evidence>
<dbReference type="InterPro" id="IPR005225">
    <property type="entry name" value="Small_GTP-bd"/>
</dbReference>
<feature type="binding site" evidence="14">
    <location>
        <position position="28"/>
    </location>
    <ligand>
        <name>GTP</name>
        <dbReference type="ChEBI" id="CHEBI:37565"/>
    </ligand>
</feature>
<feature type="binding site" evidence="15">
    <location>
        <begin position="127"/>
        <end position="130"/>
    </location>
    <ligand>
        <name>GTP</name>
        <dbReference type="ChEBI" id="CHEBI:37565"/>
    </ligand>
</feature>
<dbReference type="GO" id="GO:0003924">
    <property type="term" value="F:GTPase activity"/>
    <property type="evidence" value="ECO:0007669"/>
    <property type="project" value="InterPro"/>
</dbReference>
<feature type="binding site" evidence="14">
    <location>
        <position position="33"/>
    </location>
    <ligand>
        <name>GTP</name>
        <dbReference type="ChEBI" id="CHEBI:37565"/>
    </ligand>
</feature>
<feature type="binding site" evidence="14">
    <location>
        <position position="31"/>
    </location>
    <ligand>
        <name>GTP</name>
        <dbReference type="ChEBI" id="CHEBI:37565"/>
    </ligand>
</feature>
<feature type="binding site" evidence="14">
    <location>
        <position position="30"/>
    </location>
    <ligand>
        <name>GTP</name>
        <dbReference type="ChEBI" id="CHEBI:37565"/>
    </ligand>
</feature>
<dbReference type="SUPFAM" id="SSF52540">
    <property type="entry name" value="P-loop containing nucleoside triphosphate hydrolases"/>
    <property type="match status" value="1"/>
</dbReference>
<evidence type="ECO:0000256" key="3">
    <source>
        <dbReference type="ARBA" id="ARBA00007507"/>
    </source>
</evidence>
<reference evidence="18" key="1">
    <citation type="submission" date="2013-04" db="EMBL/GenBank/DDBJ databases">
        <title>The Genome Sequence of Fonticula alba ATCC 38817.</title>
        <authorList>
            <consortium name="The Broad Institute Genomics Platform"/>
            <person name="Russ C."/>
            <person name="Cuomo C."/>
            <person name="Burger G."/>
            <person name="Gray M.W."/>
            <person name="Holland P.W.H."/>
            <person name="King N."/>
            <person name="Lang F.B.F."/>
            <person name="Roger A.J."/>
            <person name="Ruiz-Trillo I."/>
            <person name="Brown M."/>
            <person name="Walker B."/>
            <person name="Young S."/>
            <person name="Zeng Q."/>
            <person name="Gargeya S."/>
            <person name="Fitzgerald M."/>
            <person name="Haas B."/>
            <person name="Abouelleil A."/>
            <person name="Allen A.W."/>
            <person name="Alvarado L."/>
            <person name="Arachchi H.M."/>
            <person name="Berlin A.M."/>
            <person name="Chapman S.B."/>
            <person name="Gainer-Dewar J."/>
            <person name="Goldberg J."/>
            <person name="Griggs A."/>
            <person name="Gujja S."/>
            <person name="Hansen M."/>
            <person name="Howarth C."/>
            <person name="Imamovic A."/>
            <person name="Ireland A."/>
            <person name="Larimer J."/>
            <person name="McCowan C."/>
            <person name="Murphy C."/>
            <person name="Pearson M."/>
            <person name="Poon T.W."/>
            <person name="Priest M."/>
            <person name="Roberts A."/>
            <person name="Saif S."/>
            <person name="Shea T."/>
            <person name="Sisk P."/>
            <person name="Sykes S."/>
            <person name="Wortman J."/>
            <person name="Nusbaum C."/>
            <person name="Birren B."/>
        </authorList>
    </citation>
    <scope>NUCLEOTIDE SEQUENCE [LARGE SCALE GENOMIC DNA]</scope>
    <source>
        <strain evidence="18">ATCC 38817</strain>
    </source>
</reference>
<evidence type="ECO:0000256" key="13">
    <source>
        <dbReference type="PIRSR" id="PIRSR606687-1"/>
    </source>
</evidence>
<organism evidence="18">
    <name type="scientific">Fonticula alba</name>
    <name type="common">Slime mold</name>
    <dbReference type="NCBI Taxonomy" id="691883"/>
    <lineage>
        <taxon>Eukaryota</taxon>
        <taxon>Rotosphaerida</taxon>
        <taxon>Fonticulaceae</taxon>
        <taxon>Fonticula</taxon>
    </lineage>
</organism>
<feature type="binding site" evidence="14">
    <location>
        <position position="127"/>
    </location>
    <ligand>
        <name>GTP</name>
        <dbReference type="ChEBI" id="CHEBI:37565"/>
    </ligand>
</feature>
<evidence type="ECO:0000256" key="9">
    <source>
        <dbReference type="ARBA" id="ARBA00022927"/>
    </source>
</evidence>
<dbReference type="PRINTS" id="PR00328">
    <property type="entry name" value="SAR1GTPBP"/>
</dbReference>
<evidence type="ECO:0000256" key="12">
    <source>
        <dbReference type="ARBA" id="ARBA00023136"/>
    </source>
</evidence>